<protein>
    <submittedName>
        <fullName evidence="2">Uncharacterized protein</fullName>
    </submittedName>
</protein>
<dbReference type="Gramene" id="FCD_00010638-RA">
    <property type="protein sequence ID" value="FCD_00010638-RA:cds"/>
    <property type="gene ID" value="FCD_00010638"/>
</dbReference>
<feature type="region of interest" description="Disordered" evidence="1">
    <location>
        <begin position="36"/>
        <end position="62"/>
    </location>
</feature>
<proteinExistence type="predicted"/>
<evidence type="ECO:0000313" key="3">
    <source>
        <dbReference type="Proteomes" id="UP001187192"/>
    </source>
</evidence>
<dbReference type="AlphaFoldDB" id="A0AA88DBF6"/>
<comment type="caution">
    <text evidence="2">The sequence shown here is derived from an EMBL/GenBank/DDBJ whole genome shotgun (WGS) entry which is preliminary data.</text>
</comment>
<reference evidence="2" key="1">
    <citation type="submission" date="2023-07" db="EMBL/GenBank/DDBJ databases">
        <title>draft genome sequence of fig (Ficus carica).</title>
        <authorList>
            <person name="Takahashi T."/>
            <person name="Nishimura K."/>
        </authorList>
    </citation>
    <scope>NUCLEOTIDE SEQUENCE</scope>
</reference>
<keyword evidence="3" id="KW-1185">Reference proteome</keyword>
<dbReference type="EMBL" id="BTGU01000044">
    <property type="protein sequence ID" value="GMN52988.1"/>
    <property type="molecule type" value="Genomic_DNA"/>
</dbReference>
<sequence>MLHKVCRAGGRVQPDNGDWVVVGLIKDGDGIGRIPRSDIARPGIENDDKDSRLGTGNDDGLGIGVDIDPTQLSSREVLALSRIPGPHQP</sequence>
<dbReference type="Proteomes" id="UP001187192">
    <property type="component" value="Unassembled WGS sequence"/>
</dbReference>
<feature type="compositionally biased region" description="Basic and acidic residues" evidence="1">
    <location>
        <begin position="36"/>
        <end position="52"/>
    </location>
</feature>
<accession>A0AA88DBF6</accession>
<evidence type="ECO:0000313" key="2">
    <source>
        <dbReference type="EMBL" id="GMN52988.1"/>
    </source>
</evidence>
<name>A0AA88DBF6_FICCA</name>
<evidence type="ECO:0000256" key="1">
    <source>
        <dbReference type="SAM" id="MobiDB-lite"/>
    </source>
</evidence>
<gene>
    <name evidence="2" type="ORF">TIFTF001_022129</name>
</gene>
<organism evidence="2 3">
    <name type="scientific">Ficus carica</name>
    <name type="common">Common fig</name>
    <dbReference type="NCBI Taxonomy" id="3494"/>
    <lineage>
        <taxon>Eukaryota</taxon>
        <taxon>Viridiplantae</taxon>
        <taxon>Streptophyta</taxon>
        <taxon>Embryophyta</taxon>
        <taxon>Tracheophyta</taxon>
        <taxon>Spermatophyta</taxon>
        <taxon>Magnoliopsida</taxon>
        <taxon>eudicotyledons</taxon>
        <taxon>Gunneridae</taxon>
        <taxon>Pentapetalae</taxon>
        <taxon>rosids</taxon>
        <taxon>fabids</taxon>
        <taxon>Rosales</taxon>
        <taxon>Moraceae</taxon>
        <taxon>Ficeae</taxon>
        <taxon>Ficus</taxon>
    </lineage>
</organism>